<comment type="similarity">
    <text evidence="1">Belongs to the acetyl-CoA hydrolase/transferase family.</text>
</comment>
<dbReference type="Pfam" id="PF13336">
    <property type="entry name" value="AcetylCoA_hyd_C"/>
    <property type="match status" value="1"/>
</dbReference>
<organism evidence="4 5">
    <name type="scientific">Psychrilyobacter piezotolerans</name>
    <dbReference type="NCBI Taxonomy" id="2293438"/>
    <lineage>
        <taxon>Bacteria</taxon>
        <taxon>Fusobacteriati</taxon>
        <taxon>Fusobacteriota</taxon>
        <taxon>Fusobacteriia</taxon>
        <taxon>Fusobacteriales</taxon>
        <taxon>Fusobacteriaceae</taxon>
        <taxon>Psychrilyobacter</taxon>
    </lineage>
</organism>
<evidence type="ECO:0000259" key="3">
    <source>
        <dbReference type="Pfam" id="PF13336"/>
    </source>
</evidence>
<keyword evidence="4" id="KW-0808">Transferase</keyword>
<dbReference type="SUPFAM" id="SSF100950">
    <property type="entry name" value="NagB/RpiA/CoA transferase-like"/>
    <property type="match status" value="2"/>
</dbReference>
<dbReference type="NCBIfam" id="TIGR03458">
    <property type="entry name" value="YgfH_subfam"/>
    <property type="match status" value="1"/>
</dbReference>
<dbReference type="EMBL" id="QUAJ01000018">
    <property type="protein sequence ID" value="REI40556.1"/>
    <property type="molecule type" value="Genomic_DNA"/>
</dbReference>
<feature type="domain" description="Acetyl-CoA hydrolase/transferase C-terminal" evidence="3">
    <location>
        <begin position="318"/>
        <end position="464"/>
    </location>
</feature>
<sequence>MQSRIRNEQLKEKIMSPMEASKLIKDGMVIGTSGFTPSGYPKVVPLALAERVKRDNEKMKLTLYSGASLGPEVDGAWAEAGILAKRLPYQTNKQLRQDINCGKVEYLDMHLSHSSQYLNYGILPRVDVAIVEAIAITEDGNIIPTSAVGNSPSFIKSADKIIVEISSKQPVELEGMSDIYMLENPPMRTHIPIKTPGDRVGTPFIVCDKDKIAAVVFSDMEDHVRDLAPISDVDRAISKNIINFLEKEVSLGRLTKNLLPLQSGVGNVANAVLAGLCDSTFENLVCYTEVIQDAMLELMQCGKIKKASACSISPSPRGLKSFRENIDFFKDKIILRPLEISNSPEMARKLGVIAMNTAIEVDIYGNVNSTHIMGSKIMNGIGGSGDFARNAYLTIFSTSSIAKGGKISSIVPMVSHVDHTEHDTMIIVTEQGVADLRGLSPKEKARLIIENCVHPDFKEQMRDYFNRACEVCQSCHTPHILEEALSWHANFVETGTMKK</sequence>
<dbReference type="InterPro" id="IPR038460">
    <property type="entry name" value="AcetylCoA_hyd_C_sf"/>
</dbReference>
<reference evidence="4 5" key="1">
    <citation type="submission" date="2018-08" db="EMBL/GenBank/DDBJ databases">
        <title>Draft genome sequence of Psychrilyobacter sp. strain SD5 isolated from Black Sea water.</title>
        <authorList>
            <person name="Yadav S."/>
            <person name="Villanueva L."/>
            <person name="Damste J.S.S."/>
        </authorList>
    </citation>
    <scope>NUCLEOTIDE SEQUENCE [LARGE SCALE GENOMIC DNA]</scope>
    <source>
        <strain evidence="4 5">SD5</strain>
    </source>
</reference>
<name>A0ABX9KFG3_9FUSO</name>
<dbReference type="Proteomes" id="UP000263486">
    <property type="component" value="Unassembled WGS sequence"/>
</dbReference>
<evidence type="ECO:0000259" key="2">
    <source>
        <dbReference type="Pfam" id="PF02550"/>
    </source>
</evidence>
<keyword evidence="5" id="KW-1185">Reference proteome</keyword>
<accession>A0ABX9KFG3</accession>
<dbReference type="RefSeq" id="WP_114642801.1">
    <property type="nucleotide sequence ID" value="NZ_JAACIO010000019.1"/>
</dbReference>
<feature type="domain" description="Acetyl-CoA hydrolase/transferase N-terminal" evidence="2">
    <location>
        <begin position="6"/>
        <end position="216"/>
    </location>
</feature>
<evidence type="ECO:0000313" key="5">
    <source>
        <dbReference type="Proteomes" id="UP000263486"/>
    </source>
</evidence>
<dbReference type="PANTHER" id="PTHR43609:SF1">
    <property type="entry name" value="ACETYL-COA HYDROLASE"/>
    <property type="match status" value="1"/>
</dbReference>
<dbReference type="Gene3D" id="3.40.1080.20">
    <property type="entry name" value="Acetyl-CoA hydrolase/transferase C-terminal domain"/>
    <property type="match status" value="1"/>
</dbReference>
<evidence type="ECO:0000313" key="4">
    <source>
        <dbReference type="EMBL" id="REI40556.1"/>
    </source>
</evidence>
<dbReference type="Gene3D" id="3.30.750.70">
    <property type="entry name" value="4-hydroxybutyrate coenzyme like domains"/>
    <property type="match status" value="1"/>
</dbReference>
<dbReference type="InterPro" id="IPR037171">
    <property type="entry name" value="NagB/RpiA_transferase-like"/>
</dbReference>
<dbReference type="GO" id="GO:0016740">
    <property type="term" value="F:transferase activity"/>
    <property type="evidence" value="ECO:0007669"/>
    <property type="project" value="UniProtKB-KW"/>
</dbReference>
<dbReference type="Pfam" id="PF02550">
    <property type="entry name" value="AcetylCoA_hydro"/>
    <property type="match status" value="1"/>
</dbReference>
<dbReference type="InterPro" id="IPR046433">
    <property type="entry name" value="ActCoA_hydro"/>
</dbReference>
<dbReference type="InterPro" id="IPR017821">
    <property type="entry name" value="Succinate_CoA_transferase"/>
</dbReference>
<dbReference type="InterPro" id="IPR026888">
    <property type="entry name" value="AcetylCoA_hyd_C"/>
</dbReference>
<dbReference type="InterPro" id="IPR003702">
    <property type="entry name" value="ActCoA_hydro_N"/>
</dbReference>
<comment type="caution">
    <text evidence="4">The sequence shown here is derived from an EMBL/GenBank/DDBJ whole genome shotgun (WGS) entry which is preliminary data.</text>
</comment>
<protein>
    <submittedName>
        <fullName evidence="4">Succinate CoA transferase</fullName>
    </submittedName>
</protein>
<dbReference type="Gene3D" id="3.40.1080.10">
    <property type="entry name" value="Glutaconate Coenzyme A-transferase"/>
    <property type="match status" value="1"/>
</dbReference>
<gene>
    <name evidence="4" type="ORF">DYH56_10380</name>
</gene>
<evidence type="ECO:0000256" key="1">
    <source>
        <dbReference type="ARBA" id="ARBA00009632"/>
    </source>
</evidence>
<dbReference type="PANTHER" id="PTHR43609">
    <property type="entry name" value="ACETYL-COA HYDROLASE"/>
    <property type="match status" value="1"/>
</dbReference>
<proteinExistence type="inferred from homology"/>